<protein>
    <submittedName>
        <fullName evidence="1">Uncharacterized protein</fullName>
    </submittedName>
</protein>
<accession>A0A2R6B9Y6</accession>
<evidence type="ECO:0000313" key="2">
    <source>
        <dbReference type="Proteomes" id="UP000240681"/>
    </source>
</evidence>
<proteinExistence type="predicted"/>
<dbReference type="AlphaFoldDB" id="A0A2R6B9Y6"/>
<name>A0A2R6B9Y6_9ARCH</name>
<gene>
    <name evidence="1" type="ORF">B9Q09_03040</name>
</gene>
<sequence>MCRWEWALIRLLVERLPPHASLPGWARPAERRGLSHPLPLVGGDGLQKRVRRLVAWGHP</sequence>
<dbReference type="EMBL" id="NEXK01000062">
    <property type="protein sequence ID" value="PSN95432.1"/>
    <property type="molecule type" value="Genomic_DNA"/>
</dbReference>
<evidence type="ECO:0000313" key="1">
    <source>
        <dbReference type="EMBL" id="PSN95432.1"/>
    </source>
</evidence>
<reference evidence="1 2" key="1">
    <citation type="submission" date="2017-04" db="EMBL/GenBank/DDBJ databases">
        <title>Novel microbial lineages endemic to geothermal iron-oxide mats fill important gaps in the evolutionary history of Archaea.</title>
        <authorList>
            <person name="Jay Z.J."/>
            <person name="Beam J.P."/>
            <person name="Dlakic M."/>
            <person name="Rusch D.B."/>
            <person name="Kozubal M.A."/>
            <person name="Inskeep W.P."/>
        </authorList>
    </citation>
    <scope>NUCLEOTIDE SEQUENCE [LARGE SCALE GENOMIC DNA]</scope>
    <source>
        <strain evidence="1">ECH_B_SAG-C16</strain>
    </source>
</reference>
<organism evidence="1 2">
    <name type="scientific">Candidatus Marsarchaeota G2 archaeon ECH_B_SAG-C16</name>
    <dbReference type="NCBI Taxonomy" id="1978163"/>
    <lineage>
        <taxon>Archaea</taxon>
        <taxon>Candidatus Marsarchaeota</taxon>
        <taxon>Candidatus Marsarchaeota group 2</taxon>
    </lineage>
</organism>
<comment type="caution">
    <text evidence="1">The sequence shown here is derived from an EMBL/GenBank/DDBJ whole genome shotgun (WGS) entry which is preliminary data.</text>
</comment>
<dbReference type="Proteomes" id="UP000240681">
    <property type="component" value="Unassembled WGS sequence"/>
</dbReference>